<reference evidence="1 2" key="1">
    <citation type="submission" date="2016-11" db="EMBL/GenBank/DDBJ databases">
        <authorList>
            <person name="Jaros S."/>
            <person name="Januszkiewicz K."/>
            <person name="Wedrychowicz H."/>
        </authorList>
    </citation>
    <scope>NUCLEOTIDE SEQUENCE [LARGE SCALE GENOMIC DNA]</scope>
    <source>
        <strain evidence="1 2">DSM 14916</strain>
    </source>
</reference>
<dbReference type="SUPFAM" id="SSF51445">
    <property type="entry name" value="(Trans)glycosidases"/>
    <property type="match status" value="1"/>
</dbReference>
<dbReference type="AlphaFoldDB" id="A0A1M6PHA6"/>
<organism evidence="1 2">
    <name type="scientific">Muricoccus roseus</name>
    <dbReference type="NCBI Taxonomy" id="198092"/>
    <lineage>
        <taxon>Bacteria</taxon>
        <taxon>Pseudomonadati</taxon>
        <taxon>Pseudomonadota</taxon>
        <taxon>Alphaproteobacteria</taxon>
        <taxon>Acetobacterales</taxon>
        <taxon>Roseomonadaceae</taxon>
        <taxon>Muricoccus</taxon>
    </lineage>
</organism>
<dbReference type="GO" id="GO:0004553">
    <property type="term" value="F:hydrolase activity, hydrolyzing O-glycosyl compounds"/>
    <property type="evidence" value="ECO:0007669"/>
    <property type="project" value="InterPro"/>
</dbReference>
<dbReference type="EMBL" id="FQZF01000030">
    <property type="protein sequence ID" value="SHK07313.1"/>
    <property type="molecule type" value="Genomic_DNA"/>
</dbReference>
<dbReference type="InterPro" id="IPR051923">
    <property type="entry name" value="Glycosyl_Hydrolase_39"/>
</dbReference>
<dbReference type="PANTHER" id="PTHR12631">
    <property type="entry name" value="ALPHA-L-IDURONIDASE"/>
    <property type="match status" value="1"/>
</dbReference>
<keyword evidence="2" id="KW-1185">Reference proteome</keyword>
<dbReference type="InterPro" id="IPR017853">
    <property type="entry name" value="GH"/>
</dbReference>
<dbReference type="Gene3D" id="3.20.20.80">
    <property type="entry name" value="Glycosidases"/>
    <property type="match status" value="1"/>
</dbReference>
<sequence length="448" mass="51087">MTRAGLAESDDPISSLELWGGVECTVLRVEGEWRDQLRETGHDAREDDLDRIAELGIRKLRYPVLWERVAPDDPPRLDWSWSDQRLARLRQLGCDPILGLVHHGSGPAYTSLLDPQFPEKLAAYAAQVAARYPWVRDWTPVNEPLTTARFSSLYGHWFPHAQDMRSFLISLMNECRGIALAMRAIRRVRPDARLVQTEDLGRVFSTRPLAGQAAHENERRWLSLDLLCGRVDRHHPWYAIMLAEGVPQAQLDAMVAEPCPPDIIGINHYVTSDRFLDHRVTLYPPQTLGGNGEMVYADMEAVRVPLPPDIHIGPEARLREAWERYRLPVAVTEAHLGCVEPEECVRWLLEVWNAATRLRQEGADLRAVTVWSMFGAMDWCSLLRRRAGKYEPGVFDVRHAPPRPMPLAQAVRALATQGRFEAPIARKPGWWRREDRFVVEPQAMAGHD</sequence>
<dbReference type="STRING" id="198092.SAMN02745194_04113"/>
<dbReference type="OrthoDB" id="9803892at2"/>
<evidence type="ECO:0000313" key="1">
    <source>
        <dbReference type="EMBL" id="SHK07313.1"/>
    </source>
</evidence>
<dbReference type="Pfam" id="PF00232">
    <property type="entry name" value="Glyco_hydro_1"/>
    <property type="match status" value="1"/>
</dbReference>
<dbReference type="GO" id="GO:0005975">
    <property type="term" value="P:carbohydrate metabolic process"/>
    <property type="evidence" value="ECO:0007669"/>
    <property type="project" value="InterPro"/>
</dbReference>
<protein>
    <submittedName>
        <fullName evidence="1">Beta-glucosidase/6-phospho-beta-glucosidase/beta-galactosidase</fullName>
    </submittedName>
</protein>
<dbReference type="RefSeq" id="WP_073138218.1">
    <property type="nucleotide sequence ID" value="NZ_FQZF01000030.1"/>
</dbReference>
<evidence type="ECO:0000313" key="2">
    <source>
        <dbReference type="Proteomes" id="UP000184387"/>
    </source>
</evidence>
<dbReference type="Proteomes" id="UP000184387">
    <property type="component" value="Unassembled WGS sequence"/>
</dbReference>
<name>A0A1M6PHA6_9PROT</name>
<dbReference type="PANTHER" id="PTHR12631:SF10">
    <property type="entry name" value="BETA-XYLOSIDASE-LIKE PROTEIN-RELATED"/>
    <property type="match status" value="1"/>
</dbReference>
<gene>
    <name evidence="1" type="ORF">SAMN02745194_04113</name>
</gene>
<accession>A0A1M6PHA6</accession>
<dbReference type="InterPro" id="IPR001360">
    <property type="entry name" value="Glyco_hydro_1"/>
</dbReference>
<proteinExistence type="predicted"/>